<dbReference type="EMBL" id="JAMZEB010000002">
    <property type="protein sequence ID" value="MCP2364744.1"/>
    <property type="molecule type" value="Genomic_DNA"/>
</dbReference>
<keyword evidence="2" id="KW-1185">Reference proteome</keyword>
<proteinExistence type="predicted"/>
<sequence>MRAVWLAAGAAATVFALLVSTTLLWRGFAKARTPTDVTMRSIPFDGQELRIKAGKGQVNLWVLSGKAGELLIQRSLSWSRDRPTVTEDWDADSATLRLDAVCPGSDQPRGPICEADYVVAVPPETTLEAATSVGALVVSELFGDLRLTTVSGNVRVNALAGDLWVRTGTGRVDGDRLRSERADVEVGSGNVELTFRSAPSQVKATVRTTGDVRMHVPPSLYAVTAEGANTTLDVKMSPNASRKITVRAPDGLVSVCCR</sequence>
<evidence type="ECO:0000313" key="1">
    <source>
        <dbReference type="EMBL" id="MCP2364744.1"/>
    </source>
</evidence>
<evidence type="ECO:0008006" key="3">
    <source>
        <dbReference type="Google" id="ProtNLM"/>
    </source>
</evidence>
<comment type="caution">
    <text evidence="1">The sequence shown here is derived from an EMBL/GenBank/DDBJ whole genome shotgun (WGS) entry which is preliminary data.</text>
</comment>
<protein>
    <recommendedName>
        <fullName evidence="3">Adhesin domain-containing protein</fullName>
    </recommendedName>
</protein>
<reference evidence="1" key="1">
    <citation type="submission" date="2022-06" db="EMBL/GenBank/DDBJ databases">
        <title>Sequencing the genomes of 1000 actinobacteria strains.</title>
        <authorList>
            <person name="Klenk H.-P."/>
        </authorList>
    </citation>
    <scope>NUCLEOTIDE SEQUENCE</scope>
    <source>
        <strain evidence="1">DSM 46694</strain>
    </source>
</reference>
<dbReference type="AlphaFoldDB" id="A0A9X2GVY3"/>
<accession>A0A9X2GVY3</accession>
<organism evidence="1 2">
    <name type="scientific">Nonomuraea thailandensis</name>
    <dbReference type="NCBI Taxonomy" id="1188745"/>
    <lineage>
        <taxon>Bacteria</taxon>
        <taxon>Bacillati</taxon>
        <taxon>Actinomycetota</taxon>
        <taxon>Actinomycetes</taxon>
        <taxon>Streptosporangiales</taxon>
        <taxon>Streptosporangiaceae</taxon>
        <taxon>Nonomuraea</taxon>
    </lineage>
</organism>
<name>A0A9X2GVY3_9ACTN</name>
<gene>
    <name evidence="1" type="ORF">HD597_011764</name>
</gene>
<dbReference type="Gene3D" id="2.160.20.120">
    <property type="match status" value="1"/>
</dbReference>
<dbReference type="RefSeq" id="WP_253757495.1">
    <property type="nucleotide sequence ID" value="NZ_BAABKA010000087.1"/>
</dbReference>
<evidence type="ECO:0000313" key="2">
    <source>
        <dbReference type="Proteomes" id="UP001139648"/>
    </source>
</evidence>
<dbReference type="Proteomes" id="UP001139648">
    <property type="component" value="Unassembled WGS sequence"/>
</dbReference>